<keyword evidence="1" id="KW-0472">Membrane</keyword>
<keyword evidence="1" id="KW-1133">Transmembrane helix</keyword>
<protein>
    <recommendedName>
        <fullName evidence="4">DUF3329 domain-containing protein</fullName>
    </recommendedName>
</protein>
<feature type="transmembrane region" description="Helical" evidence="1">
    <location>
        <begin position="12"/>
        <end position="31"/>
    </location>
</feature>
<keyword evidence="1" id="KW-0812">Transmembrane</keyword>
<reference evidence="2" key="1">
    <citation type="journal article" date="2014" name="Int. J. Syst. Evol. Microbiol.">
        <title>Complete genome sequence of Corynebacterium casei LMG S-19264T (=DSM 44701T), isolated from a smear-ripened cheese.</title>
        <authorList>
            <consortium name="US DOE Joint Genome Institute (JGI-PGF)"/>
            <person name="Walter F."/>
            <person name="Albersmeier A."/>
            <person name="Kalinowski J."/>
            <person name="Ruckert C."/>
        </authorList>
    </citation>
    <scope>NUCLEOTIDE SEQUENCE</scope>
    <source>
        <strain evidence="2">KCTC 32437</strain>
    </source>
</reference>
<dbReference type="AlphaFoldDB" id="A0A918VWS8"/>
<proteinExistence type="predicted"/>
<dbReference type="Proteomes" id="UP000646579">
    <property type="component" value="Unassembled WGS sequence"/>
</dbReference>
<dbReference type="RefSeq" id="WP_189427166.1">
    <property type="nucleotide sequence ID" value="NZ_BMZE01000004.1"/>
</dbReference>
<name>A0A918VWS8_9HYPH</name>
<feature type="transmembrane region" description="Helical" evidence="1">
    <location>
        <begin position="37"/>
        <end position="56"/>
    </location>
</feature>
<keyword evidence="3" id="KW-1185">Reference proteome</keyword>
<sequence length="74" mass="8544">MKQDETRWLRPLWLRIILTAVIAVWCGWEWFGGEPLWGVLTAGMLAYAIYTLFIAFPKETPPDDTTRPPGPPER</sequence>
<evidence type="ECO:0000256" key="1">
    <source>
        <dbReference type="SAM" id="Phobius"/>
    </source>
</evidence>
<evidence type="ECO:0008006" key="4">
    <source>
        <dbReference type="Google" id="ProtNLM"/>
    </source>
</evidence>
<evidence type="ECO:0000313" key="3">
    <source>
        <dbReference type="Proteomes" id="UP000646579"/>
    </source>
</evidence>
<organism evidence="2 3">
    <name type="scientific">Devosia pacifica</name>
    <dbReference type="NCBI Taxonomy" id="1335967"/>
    <lineage>
        <taxon>Bacteria</taxon>
        <taxon>Pseudomonadati</taxon>
        <taxon>Pseudomonadota</taxon>
        <taxon>Alphaproteobacteria</taxon>
        <taxon>Hyphomicrobiales</taxon>
        <taxon>Devosiaceae</taxon>
        <taxon>Devosia</taxon>
    </lineage>
</organism>
<dbReference type="EMBL" id="BMZE01000004">
    <property type="protein sequence ID" value="GHA36588.1"/>
    <property type="molecule type" value="Genomic_DNA"/>
</dbReference>
<gene>
    <name evidence="2" type="ORF">GCM10007989_35890</name>
</gene>
<evidence type="ECO:0000313" key="2">
    <source>
        <dbReference type="EMBL" id="GHA36588.1"/>
    </source>
</evidence>
<comment type="caution">
    <text evidence="2">The sequence shown here is derived from an EMBL/GenBank/DDBJ whole genome shotgun (WGS) entry which is preliminary data.</text>
</comment>
<accession>A0A918VWS8</accession>
<reference evidence="2" key="2">
    <citation type="submission" date="2020-09" db="EMBL/GenBank/DDBJ databases">
        <authorList>
            <person name="Sun Q."/>
            <person name="Kim S."/>
        </authorList>
    </citation>
    <scope>NUCLEOTIDE SEQUENCE</scope>
    <source>
        <strain evidence="2">KCTC 32437</strain>
    </source>
</reference>